<name>A0A6A5WL13_9PLEO</name>
<dbReference type="EMBL" id="ML977583">
    <property type="protein sequence ID" value="KAF2001469.1"/>
    <property type="molecule type" value="Genomic_DNA"/>
</dbReference>
<evidence type="ECO:0000313" key="2">
    <source>
        <dbReference type="Proteomes" id="UP000799779"/>
    </source>
</evidence>
<accession>A0A6A5WL13</accession>
<keyword evidence="2" id="KW-1185">Reference proteome</keyword>
<proteinExistence type="predicted"/>
<reference evidence="1" key="1">
    <citation type="journal article" date="2020" name="Stud. Mycol.">
        <title>101 Dothideomycetes genomes: a test case for predicting lifestyles and emergence of pathogens.</title>
        <authorList>
            <person name="Haridas S."/>
            <person name="Albert R."/>
            <person name="Binder M."/>
            <person name="Bloem J."/>
            <person name="Labutti K."/>
            <person name="Salamov A."/>
            <person name="Andreopoulos B."/>
            <person name="Baker S."/>
            <person name="Barry K."/>
            <person name="Bills G."/>
            <person name="Bluhm B."/>
            <person name="Cannon C."/>
            <person name="Castanera R."/>
            <person name="Culley D."/>
            <person name="Daum C."/>
            <person name="Ezra D."/>
            <person name="Gonzalez J."/>
            <person name="Henrissat B."/>
            <person name="Kuo A."/>
            <person name="Liang C."/>
            <person name="Lipzen A."/>
            <person name="Lutzoni F."/>
            <person name="Magnuson J."/>
            <person name="Mondo S."/>
            <person name="Nolan M."/>
            <person name="Ohm R."/>
            <person name="Pangilinan J."/>
            <person name="Park H.-J."/>
            <person name="Ramirez L."/>
            <person name="Alfaro M."/>
            <person name="Sun H."/>
            <person name="Tritt A."/>
            <person name="Yoshinaga Y."/>
            <person name="Zwiers L.-H."/>
            <person name="Turgeon B."/>
            <person name="Goodwin S."/>
            <person name="Spatafora J."/>
            <person name="Crous P."/>
            <person name="Grigoriev I."/>
        </authorList>
    </citation>
    <scope>NUCLEOTIDE SEQUENCE</scope>
    <source>
        <strain evidence="1">CBS 123094</strain>
    </source>
</reference>
<dbReference type="AlphaFoldDB" id="A0A6A5WL13"/>
<gene>
    <name evidence="1" type="ORF">P154DRAFT_521848</name>
</gene>
<evidence type="ECO:0000313" key="1">
    <source>
        <dbReference type="EMBL" id="KAF2001469.1"/>
    </source>
</evidence>
<organism evidence="1 2">
    <name type="scientific">Amniculicola lignicola CBS 123094</name>
    <dbReference type="NCBI Taxonomy" id="1392246"/>
    <lineage>
        <taxon>Eukaryota</taxon>
        <taxon>Fungi</taxon>
        <taxon>Dikarya</taxon>
        <taxon>Ascomycota</taxon>
        <taxon>Pezizomycotina</taxon>
        <taxon>Dothideomycetes</taxon>
        <taxon>Pleosporomycetidae</taxon>
        <taxon>Pleosporales</taxon>
        <taxon>Amniculicolaceae</taxon>
        <taxon>Amniculicola</taxon>
    </lineage>
</organism>
<protein>
    <submittedName>
        <fullName evidence="1">Uncharacterized protein</fullName>
    </submittedName>
</protein>
<dbReference type="Proteomes" id="UP000799779">
    <property type="component" value="Unassembled WGS sequence"/>
</dbReference>
<sequence length="84" mass="8927">MIRGVVLVYRNSSYAGIPALLIVLHQSTYIHHYLQSFKAPHTSTTMAEPTTKGTCEGTTSGQCNCGQPCTCGTSCTCAGCPNKK</sequence>